<feature type="transmembrane region" description="Helical" evidence="6">
    <location>
        <begin position="124"/>
        <end position="147"/>
    </location>
</feature>
<keyword evidence="4 6" id="KW-0472">Membrane</keyword>
<dbReference type="GO" id="GO:0022857">
    <property type="term" value="F:transmembrane transporter activity"/>
    <property type="evidence" value="ECO:0007669"/>
    <property type="project" value="TreeGrafter"/>
</dbReference>
<reference evidence="7 8" key="1">
    <citation type="submission" date="2022-03" db="EMBL/GenBank/DDBJ databases">
        <title>Genome data of Colletotrichum spp.</title>
        <authorList>
            <person name="Utami Y.D."/>
            <person name="Hiruma K."/>
        </authorList>
    </citation>
    <scope>NUCLEOTIDE SEQUENCE [LARGE SCALE GENOMIC DNA]</scope>
    <source>
        <strain evidence="7 8">MAFF 239500</strain>
    </source>
</reference>
<feature type="transmembrane region" description="Helical" evidence="6">
    <location>
        <begin position="343"/>
        <end position="368"/>
    </location>
</feature>
<dbReference type="AlphaFoldDB" id="A0AA37PFF9"/>
<feature type="compositionally biased region" description="Basic and acidic residues" evidence="5">
    <location>
        <begin position="7"/>
        <end position="19"/>
    </location>
</feature>
<evidence type="ECO:0000256" key="3">
    <source>
        <dbReference type="ARBA" id="ARBA00022989"/>
    </source>
</evidence>
<name>A0AA37PFF9_9PEZI</name>
<feature type="transmembrane region" description="Helical" evidence="6">
    <location>
        <begin position="159"/>
        <end position="178"/>
    </location>
</feature>
<comment type="subcellular location">
    <subcellularLocation>
        <location evidence="1">Membrane</location>
        <topology evidence="1">Multi-pass membrane protein</topology>
    </subcellularLocation>
</comment>
<dbReference type="PANTHER" id="PTHR23507">
    <property type="entry name" value="ZGC:174356"/>
    <property type="match status" value="1"/>
</dbReference>
<evidence type="ECO:0000313" key="7">
    <source>
        <dbReference type="EMBL" id="GKT51100.1"/>
    </source>
</evidence>
<dbReference type="Gene3D" id="1.20.1250.20">
    <property type="entry name" value="MFS general substrate transporter like domains"/>
    <property type="match status" value="1"/>
</dbReference>
<sequence>MAPTKPVDVDEHVGERPSEEETPLLGYDPQSSVLPSKGNRTKIIGLAMTYIIIIEIGSYLQIPPSYQLLENIICRKYFPDHILSDVDTDVCKTPEVQGELAMIKGWQASLDCVALLFPEILPPWTIWIGSVFHFIGGGVGMVNAMIWTMISDVVPVSELIGATAVAGELVVVPLSAALLNKNPWLPLTLGMAFLMIGTCIPPFIPETLKVRRAADRQAEQSLHDTENGAKDTRTLWEQIVFPVKNDVGHVYNFLLKSRSVAVLLLSFNLTVVVKYTKIEIMSQYVHNLFNWSWAKSTLLGTVSTVTNMVMLLVVLPGISQLITKRTGVHPLIRDLWLTRVTGILLATGCFMVAIAFAPWFIICALVIFSMGSCYTNICRAMLNAIVEPHSVGTLNTTITWVEMISMLVSSPIISGLLKAGNAAGGAWIGLPFFAATIIAIGGTVVVFLYRVPQDSLR</sequence>
<evidence type="ECO:0000256" key="1">
    <source>
        <dbReference type="ARBA" id="ARBA00004141"/>
    </source>
</evidence>
<dbReference type="InterPro" id="IPR036259">
    <property type="entry name" value="MFS_trans_sf"/>
</dbReference>
<feature type="transmembrane region" description="Helical" evidence="6">
    <location>
        <begin position="260"/>
        <end position="278"/>
    </location>
</feature>
<dbReference type="GO" id="GO:0016020">
    <property type="term" value="C:membrane"/>
    <property type="evidence" value="ECO:0007669"/>
    <property type="project" value="UniProtKB-SubCell"/>
</dbReference>
<evidence type="ECO:0000256" key="5">
    <source>
        <dbReference type="SAM" id="MobiDB-lite"/>
    </source>
</evidence>
<organism evidence="7 8">
    <name type="scientific">Colletotrichum spaethianum</name>
    <dbReference type="NCBI Taxonomy" id="700344"/>
    <lineage>
        <taxon>Eukaryota</taxon>
        <taxon>Fungi</taxon>
        <taxon>Dikarya</taxon>
        <taxon>Ascomycota</taxon>
        <taxon>Pezizomycotina</taxon>
        <taxon>Sordariomycetes</taxon>
        <taxon>Hypocreomycetidae</taxon>
        <taxon>Glomerellales</taxon>
        <taxon>Glomerellaceae</taxon>
        <taxon>Colletotrichum</taxon>
        <taxon>Colletotrichum spaethianum species complex</taxon>
    </lineage>
</organism>
<keyword evidence="3 6" id="KW-1133">Transmembrane helix</keyword>
<gene>
    <name evidence="7" type="ORF">ColSpa_11281</name>
</gene>
<feature type="transmembrane region" description="Helical" evidence="6">
    <location>
        <begin position="184"/>
        <end position="204"/>
    </location>
</feature>
<keyword evidence="8" id="KW-1185">Reference proteome</keyword>
<dbReference type="RefSeq" id="XP_049133450.1">
    <property type="nucleotide sequence ID" value="XM_049277493.1"/>
</dbReference>
<keyword evidence="2 6" id="KW-0812">Transmembrane</keyword>
<feature type="transmembrane region" description="Helical" evidence="6">
    <location>
        <begin position="43"/>
        <end position="62"/>
    </location>
</feature>
<accession>A0AA37PFF9</accession>
<protein>
    <submittedName>
        <fullName evidence="7">Efflux pump ustT</fullName>
    </submittedName>
</protein>
<evidence type="ECO:0000313" key="8">
    <source>
        <dbReference type="Proteomes" id="UP001055115"/>
    </source>
</evidence>
<dbReference type="PANTHER" id="PTHR23507:SF1">
    <property type="entry name" value="FI18259P1-RELATED"/>
    <property type="match status" value="1"/>
</dbReference>
<comment type="caution">
    <text evidence="7">The sequence shown here is derived from an EMBL/GenBank/DDBJ whole genome shotgun (WGS) entry which is preliminary data.</text>
</comment>
<dbReference type="GeneID" id="73332083"/>
<dbReference type="Proteomes" id="UP001055115">
    <property type="component" value="Unassembled WGS sequence"/>
</dbReference>
<feature type="transmembrane region" description="Helical" evidence="6">
    <location>
        <begin position="426"/>
        <end position="449"/>
    </location>
</feature>
<proteinExistence type="predicted"/>
<evidence type="ECO:0000256" key="6">
    <source>
        <dbReference type="SAM" id="Phobius"/>
    </source>
</evidence>
<evidence type="ECO:0000256" key="4">
    <source>
        <dbReference type="ARBA" id="ARBA00023136"/>
    </source>
</evidence>
<evidence type="ECO:0000256" key="2">
    <source>
        <dbReference type="ARBA" id="ARBA00022692"/>
    </source>
</evidence>
<feature type="transmembrane region" description="Helical" evidence="6">
    <location>
        <begin position="298"/>
        <end position="322"/>
    </location>
</feature>
<feature type="region of interest" description="Disordered" evidence="5">
    <location>
        <begin position="1"/>
        <end position="30"/>
    </location>
</feature>
<dbReference type="SUPFAM" id="SSF103473">
    <property type="entry name" value="MFS general substrate transporter"/>
    <property type="match status" value="1"/>
</dbReference>
<dbReference type="EMBL" id="BQXU01000044">
    <property type="protein sequence ID" value="GKT51100.1"/>
    <property type="molecule type" value="Genomic_DNA"/>
</dbReference>